<comment type="subcellular location">
    <subcellularLocation>
        <location evidence="1">Cell inner membrane</location>
        <topology evidence="1">Single-pass membrane protein</topology>
        <orientation evidence="1">Periplasmic side</orientation>
    </subcellularLocation>
</comment>
<evidence type="ECO:0000313" key="13">
    <source>
        <dbReference type="EMBL" id="GLR12626.1"/>
    </source>
</evidence>
<evidence type="ECO:0000256" key="12">
    <source>
        <dbReference type="SAM" id="SignalP"/>
    </source>
</evidence>
<keyword evidence="7 11" id="KW-1133">Transmembrane helix</keyword>
<dbReference type="EMBL" id="BSOG01000001">
    <property type="protein sequence ID" value="GLR12626.1"/>
    <property type="molecule type" value="Genomic_DNA"/>
</dbReference>
<comment type="function">
    <text evidence="11">May be involved in the folding of the extracellular lipase during its passage through the periplasm.</text>
</comment>
<evidence type="ECO:0000256" key="6">
    <source>
        <dbReference type="ARBA" id="ARBA00022963"/>
    </source>
</evidence>
<protein>
    <recommendedName>
        <fullName evidence="11">Lipase chaperone</fullName>
    </recommendedName>
    <alternativeName>
        <fullName evidence="11">Lipase activator protein</fullName>
    </alternativeName>
    <alternativeName>
        <fullName evidence="11">Lipase foldase</fullName>
    </alternativeName>
    <alternativeName>
        <fullName evidence="11">Lipase helper protein</fullName>
    </alternativeName>
    <alternativeName>
        <fullName evidence="11">Lipase modulator</fullName>
    </alternativeName>
</protein>
<dbReference type="Proteomes" id="UP001156706">
    <property type="component" value="Unassembled WGS sequence"/>
</dbReference>
<keyword evidence="3 11" id="KW-1003">Cell membrane</keyword>
<evidence type="ECO:0000256" key="11">
    <source>
        <dbReference type="HAMAP-Rule" id="MF_00790"/>
    </source>
</evidence>
<evidence type="ECO:0000256" key="10">
    <source>
        <dbReference type="ARBA" id="ARBA00023186"/>
    </source>
</evidence>
<dbReference type="RefSeq" id="WP_284195744.1">
    <property type="nucleotide sequence ID" value="NZ_BSOG01000001.1"/>
</dbReference>
<keyword evidence="10 11" id="KW-0143">Chaperone</keyword>
<evidence type="ECO:0000256" key="2">
    <source>
        <dbReference type="ARBA" id="ARBA00010358"/>
    </source>
</evidence>
<feature type="chain" id="PRO_5047204695" description="Lipase chaperone" evidence="12">
    <location>
        <begin position="26"/>
        <end position="312"/>
    </location>
</feature>
<sequence length="312" mass="34190">MQLDTLKSPYFIASAALLLAAGLFAANTDAPTLPTATPVASGEMPASLQGTVSDGQLQTAADALVLDASLIELFDYHLATVGERTLEQVLATLEAELDKRLPPKAAAEAKRLLHRYVAFKRELVALEQQTELAGASLESAQARIKAVRALRAKYFSPAELTALFGWQDTYDDDALARQAILRDSSLKPLQKQQRLAELDQRLPPEILAQRQVPVQHLTLAEQVSRARAQGADDAAVYQLRTASVGEQAAQRLAEVDREESAWQQRIQAYLVELARIKADMALDEAGRSSAISQLRSARFSADEQLRLRAYED</sequence>
<keyword evidence="8 11" id="KW-0443">Lipid metabolism</keyword>
<reference evidence="14" key="1">
    <citation type="journal article" date="2019" name="Int. J. Syst. Evol. Microbiol.">
        <title>The Global Catalogue of Microorganisms (GCM) 10K type strain sequencing project: providing services to taxonomists for standard genome sequencing and annotation.</title>
        <authorList>
            <consortium name="The Broad Institute Genomics Platform"/>
            <consortium name="The Broad Institute Genome Sequencing Center for Infectious Disease"/>
            <person name="Wu L."/>
            <person name="Ma J."/>
        </authorList>
    </citation>
    <scope>NUCLEOTIDE SEQUENCE [LARGE SCALE GENOMIC DNA]</scope>
    <source>
        <strain evidence="14">NBRC 110044</strain>
    </source>
</reference>
<keyword evidence="4 11" id="KW-0997">Cell inner membrane</keyword>
<evidence type="ECO:0000256" key="4">
    <source>
        <dbReference type="ARBA" id="ARBA00022519"/>
    </source>
</evidence>
<comment type="caution">
    <text evidence="13">The sequence shown here is derived from an EMBL/GenBank/DDBJ whole genome shotgun (WGS) entry which is preliminary data.</text>
</comment>
<keyword evidence="6 11" id="KW-0442">Lipid degradation</keyword>
<evidence type="ECO:0000256" key="7">
    <source>
        <dbReference type="ARBA" id="ARBA00022989"/>
    </source>
</evidence>
<evidence type="ECO:0000256" key="5">
    <source>
        <dbReference type="ARBA" id="ARBA00022692"/>
    </source>
</evidence>
<evidence type="ECO:0000256" key="9">
    <source>
        <dbReference type="ARBA" id="ARBA00023136"/>
    </source>
</evidence>
<gene>
    <name evidence="11 13" type="primary">lifO</name>
    <name evidence="13" type="ORF">GCM10007907_14160</name>
</gene>
<feature type="signal peptide" evidence="12">
    <location>
        <begin position="1"/>
        <end position="25"/>
    </location>
</feature>
<evidence type="ECO:0000256" key="8">
    <source>
        <dbReference type="ARBA" id="ARBA00023098"/>
    </source>
</evidence>
<name>A0ABQ5YDJ3_9NEIS</name>
<accession>A0ABQ5YDJ3</accession>
<dbReference type="HAMAP" id="MF_00790">
    <property type="entry name" value="Lipase_chap"/>
    <property type="match status" value="1"/>
</dbReference>
<comment type="similarity">
    <text evidence="2 11">Belongs to the lipase chaperone family.</text>
</comment>
<keyword evidence="5 11" id="KW-0812">Transmembrane</keyword>
<evidence type="ECO:0000256" key="3">
    <source>
        <dbReference type="ARBA" id="ARBA00022475"/>
    </source>
</evidence>
<keyword evidence="9 11" id="KW-0472">Membrane</keyword>
<keyword evidence="12" id="KW-0732">Signal</keyword>
<dbReference type="SUPFAM" id="SSF158855">
    <property type="entry name" value="Lipase chaperone-like"/>
    <property type="match status" value="1"/>
</dbReference>
<dbReference type="Pfam" id="PF03280">
    <property type="entry name" value="Lipase_chap"/>
    <property type="match status" value="1"/>
</dbReference>
<evidence type="ECO:0000256" key="1">
    <source>
        <dbReference type="ARBA" id="ARBA00004383"/>
    </source>
</evidence>
<organism evidence="13 14">
    <name type="scientific">Chitinimonas prasina</name>
    <dbReference type="NCBI Taxonomy" id="1434937"/>
    <lineage>
        <taxon>Bacteria</taxon>
        <taxon>Pseudomonadati</taxon>
        <taxon>Pseudomonadota</taxon>
        <taxon>Betaproteobacteria</taxon>
        <taxon>Neisseriales</taxon>
        <taxon>Chitinibacteraceae</taxon>
        <taxon>Chitinimonas</taxon>
    </lineage>
</organism>
<evidence type="ECO:0000313" key="14">
    <source>
        <dbReference type="Proteomes" id="UP001156706"/>
    </source>
</evidence>
<dbReference type="InterPro" id="IPR004961">
    <property type="entry name" value="Lipase_chaperone"/>
</dbReference>
<proteinExistence type="inferred from homology"/>
<keyword evidence="14" id="KW-1185">Reference proteome</keyword>